<dbReference type="PANTHER" id="PTHR24070">
    <property type="entry name" value="RAS, DI-RAS, AND RHEB FAMILY MEMBERS OF SMALL GTPASE SUPERFAMILY"/>
    <property type="match status" value="1"/>
</dbReference>
<dbReference type="PROSITE" id="PS51419">
    <property type="entry name" value="RAB"/>
    <property type="match status" value="1"/>
</dbReference>
<dbReference type="EMBL" id="KQ243899">
    <property type="protein sequence ID" value="KNC75029.1"/>
    <property type="molecule type" value="Genomic_DNA"/>
</dbReference>
<gene>
    <name evidence="4" type="ORF">SARC_12438</name>
</gene>
<dbReference type="InterPro" id="IPR001806">
    <property type="entry name" value="Small_GTPase"/>
</dbReference>
<dbReference type="Proteomes" id="UP000054560">
    <property type="component" value="Unassembled WGS sequence"/>
</dbReference>
<evidence type="ECO:0000313" key="4">
    <source>
        <dbReference type="EMBL" id="KNC75029.1"/>
    </source>
</evidence>
<evidence type="ECO:0000313" key="5">
    <source>
        <dbReference type="Proteomes" id="UP000054560"/>
    </source>
</evidence>
<accession>A0A0L0FE42</accession>
<dbReference type="SUPFAM" id="SSF52540">
    <property type="entry name" value="P-loop containing nucleoside triphosphate hydrolases"/>
    <property type="match status" value="1"/>
</dbReference>
<dbReference type="GeneID" id="25912942"/>
<dbReference type="OrthoDB" id="10002389at2759"/>
<dbReference type="SMART" id="SM00175">
    <property type="entry name" value="RAB"/>
    <property type="match status" value="1"/>
</dbReference>
<keyword evidence="5" id="KW-1185">Reference proteome</keyword>
<evidence type="ECO:0000256" key="2">
    <source>
        <dbReference type="ARBA" id="ARBA00023134"/>
    </source>
</evidence>
<dbReference type="STRING" id="667725.A0A0L0FE42"/>
<dbReference type="Pfam" id="PF00071">
    <property type="entry name" value="Ras"/>
    <property type="match status" value="1"/>
</dbReference>
<dbReference type="RefSeq" id="XP_014148931.1">
    <property type="nucleotide sequence ID" value="XM_014293456.1"/>
</dbReference>
<protein>
    <submittedName>
        <fullName evidence="4">Uncharacterized protein</fullName>
    </submittedName>
</protein>
<name>A0A0L0FE42_9EUKA</name>
<organism evidence="4 5">
    <name type="scientific">Sphaeroforma arctica JP610</name>
    <dbReference type="NCBI Taxonomy" id="667725"/>
    <lineage>
        <taxon>Eukaryota</taxon>
        <taxon>Ichthyosporea</taxon>
        <taxon>Ichthyophonida</taxon>
        <taxon>Sphaeroforma</taxon>
    </lineage>
</organism>
<dbReference type="Gene3D" id="3.40.50.300">
    <property type="entry name" value="P-loop containing nucleotide triphosphate hydrolases"/>
    <property type="match status" value="1"/>
</dbReference>
<evidence type="ECO:0000256" key="3">
    <source>
        <dbReference type="SAM" id="MobiDB-lite"/>
    </source>
</evidence>
<dbReference type="GO" id="GO:0003924">
    <property type="term" value="F:GTPase activity"/>
    <property type="evidence" value="ECO:0007669"/>
    <property type="project" value="InterPro"/>
</dbReference>
<reference evidence="4 5" key="1">
    <citation type="submission" date="2011-02" db="EMBL/GenBank/DDBJ databases">
        <title>The Genome Sequence of Sphaeroforma arctica JP610.</title>
        <authorList>
            <consortium name="The Broad Institute Genome Sequencing Platform"/>
            <person name="Russ C."/>
            <person name="Cuomo C."/>
            <person name="Young S.K."/>
            <person name="Zeng Q."/>
            <person name="Gargeya S."/>
            <person name="Alvarado L."/>
            <person name="Berlin A."/>
            <person name="Chapman S.B."/>
            <person name="Chen Z."/>
            <person name="Freedman E."/>
            <person name="Gellesch M."/>
            <person name="Goldberg J."/>
            <person name="Griggs A."/>
            <person name="Gujja S."/>
            <person name="Heilman E."/>
            <person name="Heiman D."/>
            <person name="Howarth C."/>
            <person name="Mehta T."/>
            <person name="Neiman D."/>
            <person name="Pearson M."/>
            <person name="Roberts A."/>
            <person name="Saif S."/>
            <person name="Shea T."/>
            <person name="Shenoy N."/>
            <person name="Sisk P."/>
            <person name="Stolte C."/>
            <person name="Sykes S."/>
            <person name="White J."/>
            <person name="Yandava C."/>
            <person name="Burger G."/>
            <person name="Gray M.W."/>
            <person name="Holland P.W.H."/>
            <person name="King N."/>
            <person name="Lang F.B.F."/>
            <person name="Roger A.J."/>
            <person name="Ruiz-Trillo I."/>
            <person name="Haas B."/>
            <person name="Nusbaum C."/>
            <person name="Birren B."/>
        </authorList>
    </citation>
    <scope>NUCLEOTIDE SEQUENCE [LARGE SCALE GENOMIC DNA]</scope>
    <source>
        <strain evidence="4 5">JP610</strain>
    </source>
</reference>
<feature type="region of interest" description="Disordered" evidence="3">
    <location>
        <begin position="1"/>
        <end position="46"/>
    </location>
</feature>
<dbReference type="PROSITE" id="PS51421">
    <property type="entry name" value="RAS"/>
    <property type="match status" value="1"/>
</dbReference>
<keyword evidence="1" id="KW-0547">Nucleotide-binding</keyword>
<dbReference type="GO" id="GO:0016020">
    <property type="term" value="C:membrane"/>
    <property type="evidence" value="ECO:0007669"/>
    <property type="project" value="InterPro"/>
</dbReference>
<sequence>MTINRQTDNSDSSKISFGHVNITSSRSPSPGRRSQSPRRQLSAGANKGKMGLSLFMNNLAHTASPKAQSNNGSIASGSRSNSQRNLNCIQTCVSVIGARKSGKTSLCRRFTQGTFEELYEPTFTFETYNRTITLGAGKAATSVDVKVLDTAVESVPLKESRPFLEMADGIMLVYSITSVESAQALEGLLDIIYAWSGIGDRSALPILVVATQSDGIAGKPFKHSETTRKALKIGQQFAELNELPHLETTALSPRATEVFSHLIRLTLTRR</sequence>
<dbReference type="eggNOG" id="KOG0395">
    <property type="taxonomic scope" value="Eukaryota"/>
</dbReference>
<dbReference type="AlphaFoldDB" id="A0A0L0FE42"/>
<proteinExistence type="predicted"/>
<keyword evidence="2" id="KW-0342">GTP-binding</keyword>
<dbReference type="GO" id="GO:0005525">
    <property type="term" value="F:GTP binding"/>
    <property type="evidence" value="ECO:0007669"/>
    <property type="project" value="UniProtKB-KW"/>
</dbReference>
<dbReference type="SMART" id="SM00173">
    <property type="entry name" value="RAS"/>
    <property type="match status" value="1"/>
</dbReference>
<dbReference type="InterPro" id="IPR027417">
    <property type="entry name" value="P-loop_NTPase"/>
</dbReference>
<dbReference type="InterPro" id="IPR020849">
    <property type="entry name" value="Small_GTPase_Ras-type"/>
</dbReference>
<dbReference type="SMART" id="SM00174">
    <property type="entry name" value="RHO"/>
    <property type="match status" value="1"/>
</dbReference>
<evidence type="ECO:0000256" key="1">
    <source>
        <dbReference type="ARBA" id="ARBA00022741"/>
    </source>
</evidence>
<feature type="compositionally biased region" description="Low complexity" evidence="3">
    <location>
        <begin position="24"/>
        <end position="42"/>
    </location>
</feature>
<dbReference type="GO" id="GO:0007165">
    <property type="term" value="P:signal transduction"/>
    <property type="evidence" value="ECO:0007669"/>
    <property type="project" value="InterPro"/>
</dbReference>
<feature type="compositionally biased region" description="Polar residues" evidence="3">
    <location>
        <begin position="1"/>
        <end position="15"/>
    </location>
</feature>